<organism evidence="1 2">
    <name type="scientific">Halococcus morrhuae DSM 1307</name>
    <dbReference type="NCBI Taxonomy" id="931277"/>
    <lineage>
        <taxon>Archaea</taxon>
        <taxon>Methanobacteriati</taxon>
        <taxon>Methanobacteriota</taxon>
        <taxon>Stenosarchaea group</taxon>
        <taxon>Halobacteria</taxon>
        <taxon>Halobacteriales</taxon>
        <taxon>Halococcaceae</taxon>
        <taxon>Halococcus</taxon>
    </lineage>
</organism>
<name>M0MCJ1_HALMO</name>
<protein>
    <submittedName>
        <fullName evidence="1">Uncharacterized protein</fullName>
    </submittedName>
</protein>
<gene>
    <name evidence="1" type="ORF">C448_09817</name>
</gene>
<proteinExistence type="predicted"/>
<accession>M0MCJ1</accession>
<evidence type="ECO:0000313" key="1">
    <source>
        <dbReference type="EMBL" id="EMA43477.1"/>
    </source>
</evidence>
<dbReference type="EMBL" id="AOMC01000120">
    <property type="protein sequence ID" value="EMA43477.1"/>
    <property type="molecule type" value="Genomic_DNA"/>
</dbReference>
<evidence type="ECO:0000313" key="2">
    <source>
        <dbReference type="Proteomes" id="UP000011568"/>
    </source>
</evidence>
<dbReference type="AlphaFoldDB" id="M0MCJ1"/>
<keyword evidence="2" id="KW-1185">Reference proteome</keyword>
<dbReference type="Proteomes" id="UP000011568">
    <property type="component" value="Unassembled WGS sequence"/>
</dbReference>
<reference evidence="1 2" key="1">
    <citation type="journal article" date="2014" name="PLoS Genet.">
        <title>Phylogenetically driven sequencing of extremely halophilic archaea reveals strategies for static and dynamic osmo-response.</title>
        <authorList>
            <person name="Becker E.A."/>
            <person name="Seitzer P.M."/>
            <person name="Tritt A."/>
            <person name="Larsen D."/>
            <person name="Krusor M."/>
            <person name="Yao A.I."/>
            <person name="Wu D."/>
            <person name="Madern D."/>
            <person name="Eisen J.A."/>
            <person name="Darling A.E."/>
            <person name="Facciotti M.T."/>
        </authorList>
    </citation>
    <scope>NUCLEOTIDE SEQUENCE [LARGE SCALE GENOMIC DNA]</scope>
    <source>
        <strain evidence="1 2">DSM 1307</strain>
    </source>
</reference>
<sequence length="84" mass="9964">MIRKPLKRLRRWMVVLGLVRARYQCHVWIDRREELVRTTGIAAVMTGFQYRRVELVTVLIREIAFSSFLGISRQDETRLAESKS</sequence>
<comment type="caution">
    <text evidence="1">The sequence shown here is derived from an EMBL/GenBank/DDBJ whole genome shotgun (WGS) entry which is preliminary data.</text>
</comment>